<dbReference type="InterPro" id="IPR050879">
    <property type="entry name" value="Acyltransferase_3"/>
</dbReference>
<evidence type="ECO:0000256" key="1">
    <source>
        <dbReference type="SAM" id="Phobius"/>
    </source>
</evidence>
<name>A0A918R255_9FLAO</name>
<dbReference type="Pfam" id="PF01757">
    <property type="entry name" value="Acyl_transf_3"/>
    <property type="match status" value="1"/>
</dbReference>
<dbReference type="RefSeq" id="WP_189360464.1">
    <property type="nucleotide sequence ID" value="NZ_BMWZ01000004.1"/>
</dbReference>
<sequence>MSSYTRIPSLDGLRAVSILLVLIGHAYGHYFKAYIDLANLGVRMFFVISAYLIVGILYQDVQKNRFSIKWFYFKRLMRTFPAFYTYLAVILILLVGVGFFELNQFWRAPLFLENYHPRYLWKYQQWFVGHSWSLAVEEQFYILIAFLFYFYNKSKISKNGLILILFACMIIAPMVRSSYMIIGGIPKILTGSIHRSFETVVDSLAIGGLLALVSSKTIGEYKWVGFFKHKNGYLFLIIIAIQFLNSSFVRELFGLKIRFVYNLFGLSIINVLLAVIVFNSINFTRRTMYVHLLNSRVVVFIGMLSYSIYLWQQVWLYKWDFPIYCKGIGILGSSLVSYYLIENKFMKWRNQILVKTNRNKKA</sequence>
<gene>
    <name evidence="3" type="ORF">GCM10007028_18020</name>
</gene>
<reference evidence="3" key="1">
    <citation type="journal article" date="2014" name="Int. J. Syst. Evol. Microbiol.">
        <title>Complete genome sequence of Corynebacterium casei LMG S-19264T (=DSM 44701T), isolated from a smear-ripened cheese.</title>
        <authorList>
            <consortium name="US DOE Joint Genome Institute (JGI-PGF)"/>
            <person name="Walter F."/>
            <person name="Albersmeier A."/>
            <person name="Kalinowski J."/>
            <person name="Ruckert C."/>
        </authorList>
    </citation>
    <scope>NUCLEOTIDE SEQUENCE</scope>
    <source>
        <strain evidence="3">KCTC 12710</strain>
    </source>
</reference>
<keyword evidence="1" id="KW-0472">Membrane</keyword>
<feature type="transmembrane region" description="Helical" evidence="1">
    <location>
        <begin position="290"/>
        <end position="309"/>
    </location>
</feature>
<feature type="transmembrane region" description="Helical" evidence="1">
    <location>
        <begin position="321"/>
        <end position="341"/>
    </location>
</feature>
<feature type="transmembrane region" description="Helical" evidence="1">
    <location>
        <begin position="12"/>
        <end position="30"/>
    </location>
</feature>
<feature type="transmembrane region" description="Helical" evidence="1">
    <location>
        <begin position="193"/>
        <end position="213"/>
    </location>
</feature>
<dbReference type="Proteomes" id="UP000636004">
    <property type="component" value="Unassembled WGS sequence"/>
</dbReference>
<dbReference type="GO" id="GO:0000271">
    <property type="term" value="P:polysaccharide biosynthetic process"/>
    <property type="evidence" value="ECO:0007669"/>
    <property type="project" value="TreeGrafter"/>
</dbReference>
<feature type="transmembrane region" description="Helical" evidence="1">
    <location>
        <begin position="126"/>
        <end position="149"/>
    </location>
</feature>
<feature type="transmembrane region" description="Helical" evidence="1">
    <location>
        <begin position="82"/>
        <end position="106"/>
    </location>
</feature>
<dbReference type="EMBL" id="BMWZ01000004">
    <property type="protein sequence ID" value="GGZ80995.1"/>
    <property type="molecule type" value="Genomic_DNA"/>
</dbReference>
<feature type="transmembrane region" description="Helical" evidence="1">
    <location>
        <begin position="259"/>
        <end position="278"/>
    </location>
</feature>
<evidence type="ECO:0000259" key="2">
    <source>
        <dbReference type="Pfam" id="PF01757"/>
    </source>
</evidence>
<dbReference type="AlphaFoldDB" id="A0A918R255"/>
<feature type="transmembrane region" description="Helical" evidence="1">
    <location>
        <begin position="161"/>
        <end position="181"/>
    </location>
</feature>
<evidence type="ECO:0000313" key="4">
    <source>
        <dbReference type="Proteomes" id="UP000636004"/>
    </source>
</evidence>
<feature type="transmembrane region" description="Helical" evidence="1">
    <location>
        <begin position="233"/>
        <end position="253"/>
    </location>
</feature>
<dbReference type="PANTHER" id="PTHR23028">
    <property type="entry name" value="ACETYLTRANSFERASE"/>
    <property type="match status" value="1"/>
</dbReference>
<accession>A0A918R255</accession>
<dbReference type="InterPro" id="IPR002656">
    <property type="entry name" value="Acyl_transf_3_dom"/>
</dbReference>
<dbReference type="PANTHER" id="PTHR23028:SF53">
    <property type="entry name" value="ACYL_TRANSF_3 DOMAIN-CONTAINING PROTEIN"/>
    <property type="match status" value="1"/>
</dbReference>
<feature type="domain" description="Acyltransferase 3" evidence="2">
    <location>
        <begin position="8"/>
        <end position="319"/>
    </location>
</feature>
<organism evidence="3 4">
    <name type="scientific">Algibacter mikhailovii</name>
    <dbReference type="NCBI Taxonomy" id="425498"/>
    <lineage>
        <taxon>Bacteria</taxon>
        <taxon>Pseudomonadati</taxon>
        <taxon>Bacteroidota</taxon>
        <taxon>Flavobacteriia</taxon>
        <taxon>Flavobacteriales</taxon>
        <taxon>Flavobacteriaceae</taxon>
        <taxon>Algibacter</taxon>
    </lineage>
</organism>
<evidence type="ECO:0000313" key="3">
    <source>
        <dbReference type="EMBL" id="GGZ80995.1"/>
    </source>
</evidence>
<keyword evidence="1" id="KW-0812">Transmembrane</keyword>
<proteinExistence type="predicted"/>
<keyword evidence="4" id="KW-1185">Reference proteome</keyword>
<keyword evidence="1" id="KW-1133">Transmembrane helix</keyword>
<protein>
    <recommendedName>
        <fullName evidence="2">Acyltransferase 3 domain-containing protein</fullName>
    </recommendedName>
</protein>
<feature type="transmembrane region" description="Helical" evidence="1">
    <location>
        <begin position="42"/>
        <end position="61"/>
    </location>
</feature>
<dbReference type="GO" id="GO:0016747">
    <property type="term" value="F:acyltransferase activity, transferring groups other than amino-acyl groups"/>
    <property type="evidence" value="ECO:0007669"/>
    <property type="project" value="InterPro"/>
</dbReference>
<comment type="caution">
    <text evidence="3">The sequence shown here is derived from an EMBL/GenBank/DDBJ whole genome shotgun (WGS) entry which is preliminary data.</text>
</comment>
<reference evidence="3" key="2">
    <citation type="submission" date="2020-09" db="EMBL/GenBank/DDBJ databases">
        <authorList>
            <person name="Sun Q."/>
            <person name="Kim S."/>
        </authorList>
    </citation>
    <scope>NUCLEOTIDE SEQUENCE</scope>
    <source>
        <strain evidence="3">KCTC 12710</strain>
    </source>
</reference>
<dbReference type="GO" id="GO:0016020">
    <property type="term" value="C:membrane"/>
    <property type="evidence" value="ECO:0007669"/>
    <property type="project" value="TreeGrafter"/>
</dbReference>